<dbReference type="EMBL" id="JAKOGI010000664">
    <property type="protein sequence ID" value="KAJ8431748.1"/>
    <property type="molecule type" value="Genomic_DNA"/>
</dbReference>
<dbReference type="InterPro" id="IPR015915">
    <property type="entry name" value="Kelch-typ_b-propeller"/>
</dbReference>
<feature type="domain" description="F-box" evidence="2">
    <location>
        <begin position="10"/>
        <end position="56"/>
    </location>
</feature>
<dbReference type="InterPro" id="IPR036047">
    <property type="entry name" value="F-box-like_dom_sf"/>
</dbReference>
<comment type="caution">
    <text evidence="3">The sequence shown here is derived from an EMBL/GenBank/DDBJ whole genome shotgun (WGS) entry which is preliminary data.</text>
</comment>
<dbReference type="PANTHER" id="PTHR46175:SF4">
    <property type="entry name" value="BACTERIOOPSIN TRANSCRIPTIONAL ACTIVATOR"/>
    <property type="match status" value="1"/>
</dbReference>
<evidence type="ECO:0000313" key="4">
    <source>
        <dbReference type="Proteomes" id="UP001153076"/>
    </source>
</evidence>
<dbReference type="Gene3D" id="2.120.10.80">
    <property type="entry name" value="Kelch-type beta propeller"/>
    <property type="match status" value="2"/>
</dbReference>
<protein>
    <recommendedName>
        <fullName evidence="2">F-box domain-containing protein</fullName>
    </recommendedName>
</protein>
<dbReference type="Pfam" id="PF12937">
    <property type="entry name" value="F-box-like"/>
    <property type="match status" value="1"/>
</dbReference>
<keyword evidence="4" id="KW-1185">Reference proteome</keyword>
<dbReference type="SUPFAM" id="SSF117281">
    <property type="entry name" value="Kelch motif"/>
    <property type="match status" value="1"/>
</dbReference>
<sequence>MEPSGDDNDECPISHLAQDHLFSILLLLPVNSILSFALTCKKFNSLASSDTLWQSICRRDWGPSCVDALKSSLCADNGGTHVHWMKLYKEVAQLGSVSCLKLTNPVADGLVPCPRASHSLNFMSNCLVLFGGGYEGGRHLDDTWVAYLGYDFRKVLKWQKVTSGSPSGRFGHTCVVNGDFLVLFGGINDRGIRQNDTWVGKILRDETSGITLYWMLLDVGSIVPPPRGAHAGCCIENRRMLIHGGIGLDGIRLGDMWILEISENFCYGAWHEVRIHPSPPPRSGHTLTCIDGKRTVLFGGRGLGYDVLDDVWLFEVSNGYPRWIQVLFNVQNVPGGISLPRVGHSATLILGGGLLIYGGEDSQRRRKDDFWLLDVKSMPSVKTHPVSAGSVALLTRIWRRLKVHGYRPYSRSFHAACSDHSGRYVFVFGGMVDGVLHPAEPSGLSFDGDLFLVELFLALN</sequence>
<dbReference type="FunFam" id="2.120.10.80:FF:000233">
    <property type="entry name" value="Uncharacterized protein"/>
    <property type="match status" value="1"/>
</dbReference>
<dbReference type="Pfam" id="PF24681">
    <property type="entry name" value="Kelch_KLHDC2_KLHL20_DRC7"/>
    <property type="match status" value="2"/>
</dbReference>
<dbReference type="SUPFAM" id="SSF81383">
    <property type="entry name" value="F-box domain"/>
    <property type="match status" value="1"/>
</dbReference>
<dbReference type="OrthoDB" id="10251809at2759"/>
<dbReference type="PROSITE" id="PS50181">
    <property type="entry name" value="FBOX"/>
    <property type="match status" value="1"/>
</dbReference>
<proteinExistence type="predicted"/>
<dbReference type="Proteomes" id="UP001153076">
    <property type="component" value="Unassembled WGS sequence"/>
</dbReference>
<reference evidence="3" key="1">
    <citation type="submission" date="2022-04" db="EMBL/GenBank/DDBJ databases">
        <title>Carnegiea gigantea Genome sequencing and assembly v2.</title>
        <authorList>
            <person name="Copetti D."/>
            <person name="Sanderson M.J."/>
            <person name="Burquez A."/>
            <person name="Wojciechowski M.F."/>
        </authorList>
    </citation>
    <scope>NUCLEOTIDE SEQUENCE</scope>
    <source>
        <strain evidence="3">SGP5-SGP5p</strain>
        <tissue evidence="3">Aerial part</tissue>
    </source>
</reference>
<name>A0A9Q1JVM4_9CARY</name>
<gene>
    <name evidence="3" type="ORF">Cgig2_028965</name>
</gene>
<organism evidence="3 4">
    <name type="scientific">Carnegiea gigantea</name>
    <dbReference type="NCBI Taxonomy" id="171969"/>
    <lineage>
        <taxon>Eukaryota</taxon>
        <taxon>Viridiplantae</taxon>
        <taxon>Streptophyta</taxon>
        <taxon>Embryophyta</taxon>
        <taxon>Tracheophyta</taxon>
        <taxon>Spermatophyta</taxon>
        <taxon>Magnoliopsida</taxon>
        <taxon>eudicotyledons</taxon>
        <taxon>Gunneridae</taxon>
        <taxon>Pentapetalae</taxon>
        <taxon>Caryophyllales</taxon>
        <taxon>Cactineae</taxon>
        <taxon>Cactaceae</taxon>
        <taxon>Cactoideae</taxon>
        <taxon>Echinocereeae</taxon>
        <taxon>Carnegiea</taxon>
    </lineage>
</organism>
<dbReference type="SMART" id="SM00256">
    <property type="entry name" value="FBOX"/>
    <property type="match status" value="1"/>
</dbReference>
<keyword evidence="1" id="KW-0880">Kelch repeat</keyword>
<dbReference type="PANTHER" id="PTHR46175">
    <property type="entry name" value="BACTERIOOPSIN TRANSCRIPTIONAL ACTIVATOR"/>
    <property type="match status" value="1"/>
</dbReference>
<evidence type="ECO:0000256" key="1">
    <source>
        <dbReference type="ARBA" id="ARBA00022441"/>
    </source>
</evidence>
<evidence type="ECO:0000259" key="2">
    <source>
        <dbReference type="PROSITE" id="PS50181"/>
    </source>
</evidence>
<accession>A0A9Q1JVM4</accession>
<evidence type="ECO:0000313" key="3">
    <source>
        <dbReference type="EMBL" id="KAJ8431748.1"/>
    </source>
</evidence>
<dbReference type="AlphaFoldDB" id="A0A9Q1JVM4"/>
<dbReference type="InterPro" id="IPR001810">
    <property type="entry name" value="F-box_dom"/>
</dbReference>
<dbReference type="Gene3D" id="1.20.1280.50">
    <property type="match status" value="1"/>
</dbReference>